<dbReference type="EMBL" id="FRBK01000017">
    <property type="protein sequence ID" value="SHN01330.1"/>
    <property type="molecule type" value="Genomic_DNA"/>
</dbReference>
<evidence type="ECO:0000256" key="1">
    <source>
        <dbReference type="SAM" id="MobiDB-lite"/>
    </source>
</evidence>
<evidence type="ECO:0000313" key="2">
    <source>
        <dbReference type="EMBL" id="SHN01330.1"/>
    </source>
</evidence>
<name>A0A9X8N535_9ACTN</name>
<dbReference type="RefSeq" id="WP_073447771.1">
    <property type="nucleotide sequence ID" value="NZ_FRBK01000017.1"/>
</dbReference>
<accession>A0A9X8N535</accession>
<reference evidence="3" key="1">
    <citation type="submission" date="2016-11" db="EMBL/GenBank/DDBJ databases">
        <authorList>
            <person name="Jaros S."/>
            <person name="Januszkiewicz K."/>
            <person name="Wedrychowicz H."/>
        </authorList>
    </citation>
    <scope>NUCLEOTIDE SEQUENCE [LARGE SCALE GENOMIC DNA]</scope>
    <source>
        <strain evidence="3">CGMCC 4.3555</strain>
    </source>
</reference>
<gene>
    <name evidence="2" type="ORF">SAMN05216268_117185</name>
</gene>
<comment type="caution">
    <text evidence="2">The sequence shown here is derived from an EMBL/GenBank/DDBJ whole genome shotgun (WGS) entry which is preliminary data.</text>
</comment>
<dbReference type="Proteomes" id="UP000184388">
    <property type="component" value="Unassembled WGS sequence"/>
</dbReference>
<protein>
    <submittedName>
        <fullName evidence="2">Uncharacterized protein</fullName>
    </submittedName>
</protein>
<evidence type="ECO:0000313" key="3">
    <source>
        <dbReference type="Proteomes" id="UP000184388"/>
    </source>
</evidence>
<sequence>MPENFKELLKQDFSDLEASVKSWRKLAKALEEAQVRHRHKVTGPLHASEWQGTDSHYAFMQMEASETQLGTAQSDVTSIATVLDTAHTKMKEAQEDLRRCVRTTELDGYTVDDQGNVTDSRPGPTGDADDDAQEEHNLRVAKLESYKNDTRTSGCMCWASTRRPATGGPWCPRGIRTRPATLPCKFPAPPTT</sequence>
<proteinExistence type="predicted"/>
<organism evidence="2 3">
    <name type="scientific">Streptomyces yunnanensis</name>
    <dbReference type="NCBI Taxonomy" id="156453"/>
    <lineage>
        <taxon>Bacteria</taxon>
        <taxon>Bacillati</taxon>
        <taxon>Actinomycetota</taxon>
        <taxon>Actinomycetes</taxon>
        <taxon>Kitasatosporales</taxon>
        <taxon>Streptomycetaceae</taxon>
        <taxon>Streptomyces</taxon>
    </lineage>
</organism>
<feature type="region of interest" description="Disordered" evidence="1">
    <location>
        <begin position="110"/>
        <end position="133"/>
    </location>
</feature>
<dbReference type="AlphaFoldDB" id="A0A9X8N535"/>